<dbReference type="PANTHER" id="PTHR36816:SF1">
    <property type="entry name" value="ATP SYNTHASE PROTEIN YMF19"/>
    <property type="match status" value="1"/>
</dbReference>
<sequence>MPQLDAFTYWTQFIWLCLVLSTYYIYMSLVGVRGLSCIRKVRFRLRTPGRTLLLKEIDMVFRFQDEFSHGFRTGVYYLSEYRCQVSNWCTGMGWYWGHRIKRLGLLGIGEITGQLGVEGHISWLSRSDLTERGSPCRTEVSLVHVLLGQNSLFDYHADTRH</sequence>
<dbReference type="GO" id="GO:0045259">
    <property type="term" value="C:proton-transporting ATP synthase complex"/>
    <property type="evidence" value="ECO:0007669"/>
    <property type="project" value="UniProtKB-KW"/>
</dbReference>
<comment type="subcellular location">
    <subcellularLocation>
        <location evidence="2">Mitochondrion membrane</location>
        <topology evidence="2">Single-pass membrane protein</topology>
    </subcellularLocation>
</comment>
<name>A0A0H3WI57_9MAGN</name>
<dbReference type="PANTHER" id="PTHR36816">
    <property type="entry name" value="ATP SYNTHASE PROTEIN YMF19"/>
    <property type="match status" value="1"/>
</dbReference>
<organism evidence="22">
    <name type="scientific">Viscum scurruloideum</name>
    <dbReference type="NCBI Taxonomy" id="1664545"/>
    <lineage>
        <taxon>Eukaryota</taxon>
        <taxon>Viridiplantae</taxon>
        <taxon>Streptophyta</taxon>
        <taxon>Embryophyta</taxon>
        <taxon>Tracheophyta</taxon>
        <taxon>Spermatophyta</taxon>
        <taxon>Magnoliopsida</taxon>
        <taxon>eudicotyledons</taxon>
        <taxon>Gunneridae</taxon>
        <taxon>Pentapetalae</taxon>
        <taxon>Santalales</taxon>
        <taxon>Viscaceae</taxon>
        <taxon>Viscum</taxon>
    </lineage>
</organism>
<comment type="subunit">
    <text evidence="4">F-type ATPases have 2 components, CF(1) - the catalytic core - and CF(0) - the membrane proton channel. CF(1) has five subunits: alpha(3), beta(3), gamma(1), delta(1), epsilon(1). CF(0) has three main subunits: a, b and c.</text>
</comment>
<keyword evidence="17" id="KW-0066">ATP synthesis</keyword>
<dbReference type="GO" id="GO:1902600">
    <property type="term" value="P:proton transmembrane transport"/>
    <property type="evidence" value="ECO:0007669"/>
    <property type="project" value="UniProtKB-KW"/>
</dbReference>
<comment type="function">
    <text evidence="1">This is one of the chains of the nonenzymatic component (CF(0) subunit) of the mitochondrial ATPase complex.</text>
</comment>
<evidence type="ECO:0000256" key="11">
    <source>
        <dbReference type="ARBA" id="ARBA00022840"/>
    </source>
</evidence>
<evidence type="ECO:0000256" key="18">
    <source>
        <dbReference type="ARBA" id="ARBA00030649"/>
    </source>
</evidence>
<keyword evidence="15 22" id="KW-0496">Mitochondrion</keyword>
<evidence type="ECO:0000256" key="16">
    <source>
        <dbReference type="ARBA" id="ARBA00023136"/>
    </source>
</evidence>
<evidence type="ECO:0000256" key="3">
    <source>
        <dbReference type="ARBA" id="ARBA00010946"/>
    </source>
</evidence>
<dbReference type="EMBL" id="KT022222">
    <property type="protein sequence ID" value="AKL79250.1"/>
    <property type="molecule type" value="Genomic_DNA"/>
</dbReference>
<evidence type="ECO:0000256" key="7">
    <source>
        <dbReference type="ARBA" id="ARBA00022547"/>
    </source>
</evidence>
<accession>A0A0H3WI57</accession>
<evidence type="ECO:0000256" key="2">
    <source>
        <dbReference type="ARBA" id="ARBA00004304"/>
    </source>
</evidence>
<keyword evidence="10" id="KW-0375">Hydrogen ion transport</keyword>
<keyword evidence="14" id="KW-0406">Ion transport</keyword>
<evidence type="ECO:0000256" key="10">
    <source>
        <dbReference type="ARBA" id="ARBA00022781"/>
    </source>
</evidence>
<keyword evidence="8 20" id="KW-0812">Transmembrane</keyword>
<evidence type="ECO:0000259" key="21">
    <source>
        <dbReference type="Pfam" id="PF02326"/>
    </source>
</evidence>
<keyword evidence="7" id="KW-0138">CF(0)</keyword>
<keyword evidence="9" id="KW-0547">Nucleotide-binding</keyword>
<comment type="catalytic activity">
    <reaction evidence="19">
        <text>ATP + H2O + 4 H(+)(in) = ADP + phosphate + 5 H(+)(out)</text>
        <dbReference type="Rhea" id="RHEA:57720"/>
        <dbReference type="ChEBI" id="CHEBI:15377"/>
        <dbReference type="ChEBI" id="CHEBI:15378"/>
        <dbReference type="ChEBI" id="CHEBI:30616"/>
        <dbReference type="ChEBI" id="CHEBI:43474"/>
        <dbReference type="ChEBI" id="CHEBI:456216"/>
        <dbReference type="EC" id="7.1.2.2"/>
    </reaction>
</comment>
<evidence type="ECO:0000256" key="14">
    <source>
        <dbReference type="ARBA" id="ARBA00023065"/>
    </source>
</evidence>
<evidence type="ECO:0000256" key="4">
    <source>
        <dbReference type="ARBA" id="ARBA00011648"/>
    </source>
</evidence>
<evidence type="ECO:0000256" key="1">
    <source>
        <dbReference type="ARBA" id="ARBA00003096"/>
    </source>
</evidence>
<dbReference type="GO" id="GO:0031966">
    <property type="term" value="C:mitochondrial membrane"/>
    <property type="evidence" value="ECO:0007669"/>
    <property type="project" value="UniProtKB-SubCell"/>
</dbReference>
<evidence type="ECO:0000256" key="17">
    <source>
        <dbReference type="ARBA" id="ARBA00023310"/>
    </source>
</evidence>
<reference evidence="22" key="1">
    <citation type="journal article" date="2015" name="Proc. Natl. Acad. Sci. U.S.A.">
        <title>Miniaturized mitogenome of the parasitic plant Viscum scurruloideum is extremely divergent and dynamic and has lost all nad genes.</title>
        <authorList>
            <person name="Skippington E."/>
            <person name="Barkman T.J."/>
            <person name="Rice D.W."/>
            <person name="Palmer J.D."/>
        </authorList>
    </citation>
    <scope>NUCLEOTIDE SEQUENCE</scope>
</reference>
<evidence type="ECO:0000256" key="15">
    <source>
        <dbReference type="ARBA" id="ARBA00023128"/>
    </source>
</evidence>
<evidence type="ECO:0000256" key="8">
    <source>
        <dbReference type="ARBA" id="ARBA00022692"/>
    </source>
</evidence>
<proteinExistence type="inferred from homology"/>
<evidence type="ECO:0000256" key="13">
    <source>
        <dbReference type="ARBA" id="ARBA00022989"/>
    </source>
</evidence>
<dbReference type="EC" id="7.1.2.2" evidence="5"/>
<dbReference type="GO" id="GO:0006754">
    <property type="term" value="P:ATP biosynthetic process"/>
    <property type="evidence" value="ECO:0007669"/>
    <property type="project" value="UniProtKB-KW"/>
</dbReference>
<comment type="similarity">
    <text evidence="3">Belongs to the ATPase protein YMF19 family.</text>
</comment>
<evidence type="ECO:0000256" key="9">
    <source>
        <dbReference type="ARBA" id="ARBA00022741"/>
    </source>
</evidence>
<feature type="transmembrane region" description="Helical" evidence="20">
    <location>
        <begin position="12"/>
        <end position="36"/>
    </location>
</feature>
<evidence type="ECO:0000313" key="22">
    <source>
        <dbReference type="EMBL" id="AKL79250.1"/>
    </source>
</evidence>
<keyword evidence="11" id="KW-0067">ATP-binding</keyword>
<geneLocation type="mitochondrion" evidence="22"/>
<dbReference type="InterPro" id="IPR003319">
    <property type="entry name" value="YMF19-like_N"/>
</dbReference>
<evidence type="ECO:0000256" key="12">
    <source>
        <dbReference type="ARBA" id="ARBA00022967"/>
    </source>
</evidence>
<gene>
    <name evidence="22" type="primary">atp8</name>
</gene>
<dbReference type="Pfam" id="PF02326">
    <property type="entry name" value="YMF19"/>
    <property type="match status" value="1"/>
</dbReference>
<keyword evidence="16 20" id="KW-0472">Membrane</keyword>
<evidence type="ECO:0000256" key="5">
    <source>
        <dbReference type="ARBA" id="ARBA00012473"/>
    </source>
</evidence>
<dbReference type="GO" id="GO:0005524">
    <property type="term" value="F:ATP binding"/>
    <property type="evidence" value="ECO:0007669"/>
    <property type="project" value="UniProtKB-KW"/>
</dbReference>
<evidence type="ECO:0000256" key="19">
    <source>
        <dbReference type="ARBA" id="ARBA00048383"/>
    </source>
</evidence>
<keyword evidence="6" id="KW-0813">Transport</keyword>
<keyword evidence="13 20" id="KW-1133">Transmembrane helix</keyword>
<evidence type="ECO:0000256" key="6">
    <source>
        <dbReference type="ARBA" id="ARBA00022448"/>
    </source>
</evidence>
<dbReference type="AlphaFoldDB" id="A0A0H3WI57"/>
<dbReference type="InterPro" id="IPR044975">
    <property type="entry name" value="YMF19-like"/>
</dbReference>
<evidence type="ECO:0000256" key="20">
    <source>
        <dbReference type="SAM" id="Phobius"/>
    </source>
</evidence>
<feature type="domain" description="ATP synthase YMF19-like N-terminal" evidence="21">
    <location>
        <begin position="2"/>
        <end position="46"/>
    </location>
</feature>
<protein>
    <recommendedName>
        <fullName evidence="5">H(+)-transporting two-sector ATPase</fullName>
        <ecNumber evidence="5">7.1.2.2</ecNumber>
    </recommendedName>
    <alternativeName>
        <fullName evidence="18">Mitochondrial protein YMF19</fullName>
    </alternativeName>
</protein>
<keyword evidence="12" id="KW-1278">Translocase</keyword>